<dbReference type="InterPro" id="IPR036388">
    <property type="entry name" value="WH-like_DNA-bd_sf"/>
</dbReference>
<dbReference type="Pfam" id="PF02302">
    <property type="entry name" value="PTS_IIB"/>
    <property type="match status" value="1"/>
</dbReference>
<reference evidence="9 10" key="1">
    <citation type="submission" date="2016-10" db="EMBL/GenBank/DDBJ databases">
        <authorList>
            <person name="de Groot N.N."/>
        </authorList>
    </citation>
    <scope>NUCLEOTIDE SEQUENCE [LARGE SCALE GENOMIC DNA]</scope>
    <source>
        <strain evidence="9 10">ML2</strain>
    </source>
</reference>
<keyword evidence="10" id="KW-1185">Reference proteome</keyword>
<dbReference type="CDD" id="cd00211">
    <property type="entry name" value="PTS_IIA_fru"/>
    <property type="match status" value="1"/>
</dbReference>
<dbReference type="PROSITE" id="PS51099">
    <property type="entry name" value="PTS_EIIB_TYPE_2"/>
    <property type="match status" value="1"/>
</dbReference>
<dbReference type="InterPro" id="IPR013011">
    <property type="entry name" value="PTS_EIIB_2"/>
</dbReference>
<keyword evidence="1" id="KW-0808">Transferase</keyword>
<dbReference type="PROSITE" id="PS51372">
    <property type="entry name" value="PRD_2"/>
    <property type="match status" value="1"/>
</dbReference>
<organism evidence="9 10">
    <name type="scientific">Proteiniclasticum ruminis</name>
    <dbReference type="NCBI Taxonomy" id="398199"/>
    <lineage>
        <taxon>Bacteria</taxon>
        <taxon>Bacillati</taxon>
        <taxon>Bacillota</taxon>
        <taxon>Clostridia</taxon>
        <taxon>Eubacteriales</taxon>
        <taxon>Clostridiaceae</taxon>
        <taxon>Proteiniclasticum</taxon>
    </lineage>
</organism>
<dbReference type="Gene3D" id="1.10.10.10">
    <property type="entry name" value="Winged helix-like DNA-binding domain superfamily/Winged helix DNA-binding domain"/>
    <property type="match status" value="1"/>
</dbReference>
<dbReference type="PANTHER" id="PTHR30185:SF18">
    <property type="entry name" value="TRANSCRIPTIONAL REGULATOR MTLR"/>
    <property type="match status" value="1"/>
</dbReference>
<feature type="domain" description="PRD" evidence="8">
    <location>
        <begin position="279"/>
        <end position="386"/>
    </location>
</feature>
<dbReference type="GO" id="GO:0009401">
    <property type="term" value="P:phosphoenolpyruvate-dependent sugar phosphotransferase system"/>
    <property type="evidence" value="ECO:0007669"/>
    <property type="project" value="InterPro"/>
</dbReference>
<evidence type="ECO:0000313" key="10">
    <source>
        <dbReference type="Proteomes" id="UP000181899"/>
    </source>
</evidence>
<dbReference type="SUPFAM" id="SSF63520">
    <property type="entry name" value="PTS-regulatory domain, PRD"/>
    <property type="match status" value="1"/>
</dbReference>
<evidence type="ECO:0000259" key="6">
    <source>
        <dbReference type="PROSITE" id="PS51094"/>
    </source>
</evidence>
<dbReference type="Gene3D" id="1.10.1790.10">
    <property type="entry name" value="PRD domain"/>
    <property type="match status" value="1"/>
</dbReference>
<dbReference type="Pfam" id="PF05043">
    <property type="entry name" value="Mga"/>
    <property type="match status" value="1"/>
</dbReference>
<protein>
    <submittedName>
        <fullName evidence="9">Transcriptional antiterminator, BglG family</fullName>
    </submittedName>
</protein>
<dbReference type="GO" id="GO:0008982">
    <property type="term" value="F:protein-N(PI)-phosphohistidine-sugar phosphotransferase activity"/>
    <property type="evidence" value="ECO:0007669"/>
    <property type="project" value="InterPro"/>
</dbReference>
<dbReference type="Pfam" id="PF00874">
    <property type="entry name" value="PRD"/>
    <property type="match status" value="1"/>
</dbReference>
<feature type="domain" description="PTS EIIA type-2" evidence="6">
    <location>
        <begin position="482"/>
        <end position="620"/>
    </location>
</feature>
<evidence type="ECO:0000256" key="3">
    <source>
        <dbReference type="ARBA" id="ARBA00023015"/>
    </source>
</evidence>
<evidence type="ECO:0000313" key="9">
    <source>
        <dbReference type="EMBL" id="SFN82942.1"/>
    </source>
</evidence>
<gene>
    <name evidence="9" type="ORF">SAMN04488695_10610</name>
</gene>
<evidence type="ECO:0000256" key="5">
    <source>
        <dbReference type="ARBA" id="ARBA00023163"/>
    </source>
</evidence>
<dbReference type="PANTHER" id="PTHR30185">
    <property type="entry name" value="CRYPTIC BETA-GLUCOSIDE BGL OPERON ANTITERMINATOR"/>
    <property type="match status" value="1"/>
</dbReference>
<dbReference type="Pfam" id="PF00359">
    <property type="entry name" value="PTS_EIIA_2"/>
    <property type="match status" value="1"/>
</dbReference>
<dbReference type="Proteomes" id="UP000181899">
    <property type="component" value="Unassembled WGS sequence"/>
</dbReference>
<evidence type="ECO:0000256" key="4">
    <source>
        <dbReference type="ARBA" id="ARBA00023159"/>
    </source>
</evidence>
<dbReference type="InterPro" id="IPR007737">
    <property type="entry name" value="Mga_HTH"/>
</dbReference>
<dbReference type="InterPro" id="IPR036095">
    <property type="entry name" value="PTS_EIIB-like_sf"/>
</dbReference>
<keyword evidence="5" id="KW-0804">Transcription</keyword>
<dbReference type="Gene3D" id="3.40.50.2300">
    <property type="match status" value="1"/>
</dbReference>
<dbReference type="SUPFAM" id="SSF52794">
    <property type="entry name" value="PTS system IIB component-like"/>
    <property type="match status" value="1"/>
</dbReference>
<dbReference type="InterPro" id="IPR016152">
    <property type="entry name" value="PTrfase/Anion_transptr"/>
</dbReference>
<dbReference type="OrthoDB" id="3175596at2"/>
<dbReference type="PROSITE" id="PS51094">
    <property type="entry name" value="PTS_EIIA_TYPE_2"/>
    <property type="match status" value="1"/>
</dbReference>
<dbReference type="EMBL" id="FOVK01000006">
    <property type="protein sequence ID" value="SFN82942.1"/>
    <property type="molecule type" value="Genomic_DNA"/>
</dbReference>
<sequence>MSLDNKKHNILSHMLTEEGYRTSEELSMLIKVSPRTIMRYIKDINYSIRRFNAEIISSKGIGYLLQVPEKDRKNLKEWVNTISDQHVDDSEEKRNEIIIKALYNHSNNTVEAIGELLCLSIPRVIQLLDSLKKEIKPYDLKIIVDKKRRLVFAGLEKDIRTLILDILLEVSEDRVLSFFENLSASEVVEINGVIQKKLAENNLIISDFDFRLLKLEILIMLSRCKKNKSISPQQQIVTDKIISSIIAEISFVTGIHVNLDEMNYISAEIGGILNSYRLSSDNELSIFVDEMLHQFERITGNRYLEDEHLVNSLKLHLELFLKRSRKGVEISNPIIAQIKKNLPMDFDLAALMGMQIEKRFKVKLCEHEIGFITLHLASFEERRKSREKKRIMIICHYGMGSSQLLKEKIMSRFEDYSVVGVYPVAFLDVALKLEADIIITTVDVEIRTNTPVIFVENIFTNEVFDLLEQNALKQSKIEKISGNLFHPENFNIISASSKEEIINIMGLKLIKNGFTNERVIEEVLDREKMASTDIGNLVAIPHTLSSYQDKSFISVGLLESPVYWTKENVQLVFLVCFNREDRENLDIFKYLYNFIKDEGAVKSMIRFSNFESFMKILKNVQ</sequence>
<evidence type="ECO:0000259" key="7">
    <source>
        <dbReference type="PROSITE" id="PS51099"/>
    </source>
</evidence>
<dbReference type="InterPro" id="IPR036634">
    <property type="entry name" value="PRD_sf"/>
</dbReference>
<accession>A0A1I5C7Z8</accession>
<dbReference type="SUPFAM" id="SSF55804">
    <property type="entry name" value="Phoshotransferase/anion transport protein"/>
    <property type="match status" value="1"/>
</dbReference>
<dbReference type="CDD" id="cd05568">
    <property type="entry name" value="PTS_IIB_bgl_like"/>
    <property type="match status" value="1"/>
</dbReference>
<keyword evidence="3" id="KW-0805">Transcription regulation</keyword>
<evidence type="ECO:0000256" key="1">
    <source>
        <dbReference type="ARBA" id="ARBA00022679"/>
    </source>
</evidence>
<evidence type="ECO:0000259" key="8">
    <source>
        <dbReference type="PROSITE" id="PS51372"/>
    </source>
</evidence>
<dbReference type="AlphaFoldDB" id="A0A1I5C7Z8"/>
<dbReference type="InterPro" id="IPR002178">
    <property type="entry name" value="PTS_EIIA_type-2_dom"/>
</dbReference>
<name>A0A1I5C7Z8_9CLOT</name>
<dbReference type="GO" id="GO:0006355">
    <property type="term" value="P:regulation of DNA-templated transcription"/>
    <property type="evidence" value="ECO:0007669"/>
    <property type="project" value="InterPro"/>
</dbReference>
<dbReference type="InterPro" id="IPR050661">
    <property type="entry name" value="BglG_antiterminators"/>
</dbReference>
<keyword evidence="2" id="KW-0677">Repeat</keyword>
<evidence type="ECO:0000256" key="2">
    <source>
        <dbReference type="ARBA" id="ARBA00022737"/>
    </source>
</evidence>
<proteinExistence type="predicted"/>
<dbReference type="InterPro" id="IPR011608">
    <property type="entry name" value="PRD"/>
</dbReference>
<dbReference type="InterPro" id="IPR003501">
    <property type="entry name" value="PTS_EIIB_2/3"/>
</dbReference>
<dbReference type="Gene3D" id="3.40.930.10">
    <property type="entry name" value="Mannitol-specific EII, Chain A"/>
    <property type="match status" value="1"/>
</dbReference>
<feature type="domain" description="PTS EIIB type-2" evidence="7">
    <location>
        <begin position="389"/>
        <end position="479"/>
    </location>
</feature>
<keyword evidence="4" id="KW-0010">Activator</keyword>